<reference evidence="2" key="1">
    <citation type="submission" date="2022-12" db="EMBL/GenBank/DDBJ databases">
        <title>Reclassification of two methanogenic archaea species isolated from the Kolyma lowland permafrost.</title>
        <authorList>
            <person name="Trubitsyn V.E."/>
            <person name="Rivkina E.M."/>
            <person name="Shcherbakova V.A."/>
        </authorList>
    </citation>
    <scope>NUCLEOTIDE SEQUENCE</scope>
    <source>
        <strain evidence="1">M2</strain>
        <strain evidence="2">MK4</strain>
    </source>
</reference>
<dbReference type="PANTHER" id="PTHR23416:SF54">
    <property type="entry name" value="ACETYLTRANSFERASE, CYSE_LACA_LPXA_NODL FAMILY (AFU_ORTHOLOGUE AFUA_2G08430)-RELATED"/>
    <property type="match status" value="1"/>
</dbReference>
<name>A0A9E5A8J2_9EURY</name>
<keyword evidence="2" id="KW-0012">Acyltransferase</keyword>
<dbReference type="RefSeq" id="WP_048192905.1">
    <property type="nucleotide sequence ID" value="NZ_JAPVER010000020.1"/>
</dbReference>
<dbReference type="Proteomes" id="UP001068021">
    <property type="component" value="Unassembled WGS sequence"/>
</dbReference>
<dbReference type="Pfam" id="PF00132">
    <property type="entry name" value="Hexapep"/>
    <property type="match status" value="1"/>
</dbReference>
<evidence type="ECO:0000313" key="3">
    <source>
        <dbReference type="Proteomes" id="UP001068021"/>
    </source>
</evidence>
<protein>
    <submittedName>
        <fullName evidence="2">Acyltransferase</fullName>
    </submittedName>
</protein>
<evidence type="ECO:0000313" key="1">
    <source>
        <dbReference type="EMBL" id="MCZ3367509.1"/>
    </source>
</evidence>
<organism evidence="2">
    <name type="scientific">Methanobacterium veterum</name>
    <dbReference type="NCBI Taxonomy" id="408577"/>
    <lineage>
        <taxon>Archaea</taxon>
        <taxon>Methanobacteriati</taxon>
        <taxon>Methanobacteriota</taxon>
        <taxon>Methanomada group</taxon>
        <taxon>Methanobacteria</taxon>
        <taxon>Methanobacteriales</taxon>
        <taxon>Methanobacteriaceae</taxon>
        <taxon>Methanobacterium</taxon>
    </lineage>
</organism>
<dbReference type="SUPFAM" id="SSF51161">
    <property type="entry name" value="Trimeric LpxA-like enzymes"/>
    <property type="match status" value="1"/>
</dbReference>
<comment type="caution">
    <text evidence="2">The sequence shown here is derived from an EMBL/GenBank/DDBJ whole genome shotgun (WGS) entry which is preliminary data.</text>
</comment>
<dbReference type="GO" id="GO:0008374">
    <property type="term" value="F:O-acyltransferase activity"/>
    <property type="evidence" value="ECO:0007669"/>
    <property type="project" value="TreeGrafter"/>
</dbReference>
<evidence type="ECO:0000313" key="2">
    <source>
        <dbReference type="EMBL" id="MCZ3373343.1"/>
    </source>
</evidence>
<keyword evidence="3" id="KW-1185">Reference proteome</keyword>
<sequence length="139" mass="14938">MEINTKGISPGVFMGSSKVSIGYETFVNYNCFFDAFFPIIIGNSCLIAMEVMFCTSTHNLDNNGKFKEATGMPINVGDNCWIGARTTILPGVTIGNGCIIAAGSLVNKDCDANCLYAGIPARKIKKLDKYAFNSIKSVS</sequence>
<dbReference type="InterPro" id="IPR051159">
    <property type="entry name" value="Hexapeptide_acetyltransf"/>
</dbReference>
<gene>
    <name evidence="2" type="ORF">O3H35_11920</name>
    <name evidence="1" type="ORF">O3H54_16570</name>
</gene>
<dbReference type="Gene3D" id="2.160.10.10">
    <property type="entry name" value="Hexapeptide repeat proteins"/>
    <property type="match status" value="1"/>
</dbReference>
<keyword evidence="2" id="KW-0808">Transferase</keyword>
<dbReference type="InterPro" id="IPR001451">
    <property type="entry name" value="Hexapep"/>
</dbReference>
<dbReference type="PANTHER" id="PTHR23416">
    <property type="entry name" value="SIALIC ACID SYNTHASE-RELATED"/>
    <property type="match status" value="1"/>
</dbReference>
<proteinExistence type="predicted"/>
<accession>A0A9E5A8J2</accession>
<dbReference type="InterPro" id="IPR011004">
    <property type="entry name" value="Trimer_LpxA-like_sf"/>
</dbReference>
<dbReference type="Proteomes" id="UP001074446">
    <property type="component" value="Unassembled WGS sequence"/>
</dbReference>
<dbReference type="EMBL" id="JAPVER010000020">
    <property type="protein sequence ID" value="MCZ3367509.1"/>
    <property type="molecule type" value="Genomic_DNA"/>
</dbReference>
<dbReference type="AlphaFoldDB" id="A0A9E5A8J2"/>
<dbReference type="EMBL" id="JAPVES010000030">
    <property type="protein sequence ID" value="MCZ3373343.1"/>
    <property type="molecule type" value="Genomic_DNA"/>
</dbReference>
<dbReference type="CDD" id="cd04647">
    <property type="entry name" value="LbH_MAT_like"/>
    <property type="match status" value="1"/>
</dbReference>